<dbReference type="NCBIfam" id="TIGR01557">
    <property type="entry name" value="myb_SHAQKYF"/>
    <property type="match status" value="1"/>
</dbReference>
<name>A0ABU6TV21_9FABA</name>
<keyword evidence="9" id="KW-1185">Reference proteome</keyword>
<evidence type="ECO:0000256" key="3">
    <source>
        <dbReference type="ARBA" id="ARBA00023125"/>
    </source>
</evidence>
<feature type="compositionally biased region" description="Basic and acidic residues" evidence="6">
    <location>
        <begin position="106"/>
        <end position="120"/>
    </location>
</feature>
<comment type="caution">
    <text evidence="8">The sequence shown here is derived from an EMBL/GenBank/DDBJ whole genome shotgun (WGS) entry which is preliminary data.</text>
</comment>
<dbReference type="SMART" id="SM00717">
    <property type="entry name" value="SANT"/>
    <property type="match status" value="1"/>
</dbReference>
<feature type="domain" description="HTH myb-type" evidence="7">
    <location>
        <begin position="25"/>
        <end position="76"/>
    </location>
</feature>
<dbReference type="InterPro" id="IPR001005">
    <property type="entry name" value="SANT/Myb"/>
</dbReference>
<proteinExistence type="predicted"/>
<reference evidence="8 9" key="1">
    <citation type="journal article" date="2023" name="Plants (Basel)">
        <title>Bridging the Gap: Combining Genomics and Transcriptomics Approaches to Understand Stylosanthes scabra, an Orphan Legume from the Brazilian Caatinga.</title>
        <authorList>
            <person name="Ferreira-Neto J.R.C."/>
            <person name="da Silva M.D."/>
            <person name="Binneck E."/>
            <person name="de Melo N.F."/>
            <person name="da Silva R.H."/>
            <person name="de Melo A.L.T.M."/>
            <person name="Pandolfi V."/>
            <person name="Bustamante F.O."/>
            <person name="Brasileiro-Vidal A.C."/>
            <person name="Benko-Iseppon A.M."/>
        </authorList>
    </citation>
    <scope>NUCLEOTIDE SEQUENCE [LARGE SCALE GENOMIC DNA]</scope>
    <source>
        <tissue evidence="8">Leaves</tissue>
    </source>
</reference>
<evidence type="ECO:0000259" key="7">
    <source>
        <dbReference type="PROSITE" id="PS51294"/>
    </source>
</evidence>
<dbReference type="Gene3D" id="1.10.10.60">
    <property type="entry name" value="Homeodomain-like"/>
    <property type="match status" value="1"/>
</dbReference>
<dbReference type="SUPFAM" id="SSF46689">
    <property type="entry name" value="Homeodomain-like"/>
    <property type="match status" value="1"/>
</dbReference>
<evidence type="ECO:0000256" key="2">
    <source>
        <dbReference type="ARBA" id="ARBA00023015"/>
    </source>
</evidence>
<comment type="subcellular location">
    <subcellularLocation>
        <location evidence="1">Nucleus</location>
    </subcellularLocation>
</comment>
<organism evidence="8 9">
    <name type="scientific">Stylosanthes scabra</name>
    <dbReference type="NCBI Taxonomy" id="79078"/>
    <lineage>
        <taxon>Eukaryota</taxon>
        <taxon>Viridiplantae</taxon>
        <taxon>Streptophyta</taxon>
        <taxon>Embryophyta</taxon>
        <taxon>Tracheophyta</taxon>
        <taxon>Spermatophyta</taxon>
        <taxon>Magnoliopsida</taxon>
        <taxon>eudicotyledons</taxon>
        <taxon>Gunneridae</taxon>
        <taxon>Pentapetalae</taxon>
        <taxon>rosids</taxon>
        <taxon>fabids</taxon>
        <taxon>Fabales</taxon>
        <taxon>Fabaceae</taxon>
        <taxon>Papilionoideae</taxon>
        <taxon>50 kb inversion clade</taxon>
        <taxon>dalbergioids sensu lato</taxon>
        <taxon>Dalbergieae</taxon>
        <taxon>Pterocarpus clade</taxon>
        <taxon>Stylosanthes</taxon>
    </lineage>
</organism>
<accession>A0ABU6TV21</accession>
<feature type="region of interest" description="Disordered" evidence="6">
    <location>
        <begin position="1"/>
        <end position="26"/>
    </location>
</feature>
<dbReference type="EMBL" id="JASCZI010092386">
    <property type="protein sequence ID" value="MED6152305.1"/>
    <property type="molecule type" value="Genomic_DNA"/>
</dbReference>
<keyword evidence="3" id="KW-0238">DNA-binding</keyword>
<dbReference type="InterPro" id="IPR017930">
    <property type="entry name" value="Myb_dom"/>
</dbReference>
<dbReference type="PROSITE" id="PS51294">
    <property type="entry name" value="HTH_MYB"/>
    <property type="match status" value="1"/>
</dbReference>
<evidence type="ECO:0000256" key="4">
    <source>
        <dbReference type="ARBA" id="ARBA00023163"/>
    </source>
</evidence>
<dbReference type="Pfam" id="PF00249">
    <property type="entry name" value="Myb_DNA-binding"/>
    <property type="match status" value="1"/>
</dbReference>
<keyword evidence="2" id="KW-0805">Transcription regulation</keyword>
<keyword evidence="5" id="KW-0539">Nucleus</keyword>
<dbReference type="InterPro" id="IPR006447">
    <property type="entry name" value="Myb_dom_plants"/>
</dbReference>
<feature type="region of interest" description="Disordered" evidence="6">
    <location>
        <begin position="77"/>
        <end position="120"/>
    </location>
</feature>
<evidence type="ECO:0000313" key="8">
    <source>
        <dbReference type="EMBL" id="MED6152305.1"/>
    </source>
</evidence>
<sequence length="120" mass="13998">MLPESSPVQEVVNHAEEEPAPSRYRQGRWDLEEHRLFLMGNKDHPGKWAHIAANYVKTRSMQQVASHAQKYFMHLARQQEKPPRRVPKGKKKSIFYTTLDDDDDDHQQPPHDGHDVPLNP</sequence>
<gene>
    <name evidence="8" type="ORF">PIB30_090661</name>
</gene>
<evidence type="ECO:0000256" key="6">
    <source>
        <dbReference type="SAM" id="MobiDB-lite"/>
    </source>
</evidence>
<protein>
    <recommendedName>
        <fullName evidence="7">HTH myb-type domain-containing protein</fullName>
    </recommendedName>
</protein>
<feature type="compositionally biased region" description="Basic residues" evidence="6">
    <location>
        <begin position="84"/>
        <end position="93"/>
    </location>
</feature>
<dbReference type="PANTHER" id="PTHR44191:SF62">
    <property type="entry name" value="OS04G0341900 PROTEIN"/>
    <property type="match status" value="1"/>
</dbReference>
<dbReference type="InterPro" id="IPR009057">
    <property type="entry name" value="Homeodomain-like_sf"/>
</dbReference>
<dbReference type="Proteomes" id="UP001341840">
    <property type="component" value="Unassembled WGS sequence"/>
</dbReference>
<dbReference type="CDD" id="cd00167">
    <property type="entry name" value="SANT"/>
    <property type="match status" value="1"/>
</dbReference>
<keyword evidence="4" id="KW-0804">Transcription</keyword>
<dbReference type="PANTHER" id="PTHR44191">
    <property type="entry name" value="TRANSCRIPTION FACTOR KUA1"/>
    <property type="match status" value="1"/>
</dbReference>
<evidence type="ECO:0000313" key="9">
    <source>
        <dbReference type="Proteomes" id="UP001341840"/>
    </source>
</evidence>
<evidence type="ECO:0000256" key="1">
    <source>
        <dbReference type="ARBA" id="ARBA00004123"/>
    </source>
</evidence>
<evidence type="ECO:0000256" key="5">
    <source>
        <dbReference type="ARBA" id="ARBA00023242"/>
    </source>
</evidence>
<dbReference type="InterPro" id="IPR052245">
    <property type="entry name" value="Plant_Stress_Dev_TF"/>
</dbReference>